<comment type="caution">
    <text evidence="3">The sequence shown here is derived from an EMBL/GenBank/DDBJ whole genome shotgun (WGS) entry which is preliminary data.</text>
</comment>
<feature type="domain" description="2TM" evidence="2">
    <location>
        <begin position="8"/>
        <end position="84"/>
    </location>
</feature>
<dbReference type="Proteomes" id="UP000474296">
    <property type="component" value="Unassembled WGS sequence"/>
</dbReference>
<protein>
    <recommendedName>
        <fullName evidence="2">2TM domain-containing protein</fullName>
    </recommendedName>
</protein>
<keyword evidence="1" id="KW-0472">Membrane</keyword>
<sequence>MENTEAYQKAKKKVRARLGFKVHLAVYIAVNAILISINLINSPDYLWAIWPLMGWGIAIFWHAMNLYVLNKESGVTENMIRKEMDRQLLKKE</sequence>
<dbReference type="AlphaFoldDB" id="A0A6M0CM96"/>
<proteinExistence type="predicted"/>
<keyword evidence="1" id="KW-1133">Transmembrane helix</keyword>
<evidence type="ECO:0000256" key="1">
    <source>
        <dbReference type="SAM" id="Phobius"/>
    </source>
</evidence>
<evidence type="ECO:0000313" key="4">
    <source>
        <dbReference type="Proteomes" id="UP000474296"/>
    </source>
</evidence>
<accession>A0A6M0CM96</accession>
<organism evidence="3 4">
    <name type="scientific">Spongiivirga citrea</name>
    <dbReference type="NCBI Taxonomy" id="1481457"/>
    <lineage>
        <taxon>Bacteria</taxon>
        <taxon>Pseudomonadati</taxon>
        <taxon>Bacteroidota</taxon>
        <taxon>Flavobacteriia</taxon>
        <taxon>Flavobacteriales</taxon>
        <taxon>Flavobacteriaceae</taxon>
        <taxon>Spongiivirga</taxon>
    </lineage>
</organism>
<dbReference type="Pfam" id="PF13239">
    <property type="entry name" value="2TM"/>
    <property type="match status" value="1"/>
</dbReference>
<keyword evidence="4" id="KW-1185">Reference proteome</keyword>
<dbReference type="InterPro" id="IPR025698">
    <property type="entry name" value="2TM_dom"/>
</dbReference>
<keyword evidence="1" id="KW-0812">Transmembrane</keyword>
<evidence type="ECO:0000313" key="3">
    <source>
        <dbReference type="EMBL" id="NER16577.1"/>
    </source>
</evidence>
<reference evidence="3 4" key="1">
    <citation type="submission" date="2020-01" db="EMBL/GenBank/DDBJ databases">
        <title>Spongiivirga citrea KCTC 32990T.</title>
        <authorList>
            <person name="Wang G."/>
        </authorList>
    </citation>
    <scope>NUCLEOTIDE SEQUENCE [LARGE SCALE GENOMIC DNA]</scope>
    <source>
        <strain evidence="3 4">KCTC 32990</strain>
    </source>
</reference>
<evidence type="ECO:0000259" key="2">
    <source>
        <dbReference type="Pfam" id="PF13239"/>
    </source>
</evidence>
<dbReference type="RefSeq" id="WP_164029856.1">
    <property type="nucleotide sequence ID" value="NZ_JAABOQ010000002.1"/>
</dbReference>
<name>A0A6M0CM96_9FLAO</name>
<feature type="transmembrane region" description="Helical" evidence="1">
    <location>
        <begin position="46"/>
        <end position="69"/>
    </location>
</feature>
<dbReference type="EMBL" id="JAABOQ010000002">
    <property type="protein sequence ID" value="NER16577.1"/>
    <property type="molecule type" value="Genomic_DNA"/>
</dbReference>
<feature type="transmembrane region" description="Helical" evidence="1">
    <location>
        <begin position="20"/>
        <end position="40"/>
    </location>
</feature>
<gene>
    <name evidence="3" type="ORF">GWK10_05110</name>
</gene>